<comment type="caution">
    <text evidence="2">The sequence shown here is derived from an EMBL/GenBank/DDBJ whole genome shotgun (WGS) entry which is preliminary data.</text>
</comment>
<keyword evidence="1" id="KW-1133">Transmembrane helix</keyword>
<dbReference type="AlphaFoldDB" id="A0A150XBV3"/>
<dbReference type="STRING" id="333140.AWW68_07385"/>
<protein>
    <submittedName>
        <fullName evidence="2">Uncharacterized protein</fullName>
    </submittedName>
</protein>
<dbReference type="InterPro" id="IPR057695">
    <property type="entry name" value="DUF7935"/>
</dbReference>
<feature type="transmembrane region" description="Helical" evidence="1">
    <location>
        <begin position="6"/>
        <end position="29"/>
    </location>
</feature>
<keyword evidence="3" id="KW-1185">Reference proteome</keyword>
<organism evidence="2 3">
    <name type="scientific">Roseivirga spongicola</name>
    <dbReference type="NCBI Taxonomy" id="333140"/>
    <lineage>
        <taxon>Bacteria</taxon>
        <taxon>Pseudomonadati</taxon>
        <taxon>Bacteroidota</taxon>
        <taxon>Cytophagia</taxon>
        <taxon>Cytophagales</taxon>
        <taxon>Roseivirgaceae</taxon>
        <taxon>Roseivirga</taxon>
    </lineage>
</organism>
<dbReference type="Proteomes" id="UP000075606">
    <property type="component" value="Unassembled WGS sequence"/>
</dbReference>
<gene>
    <name evidence="2" type="ORF">AWW68_07385</name>
</gene>
<reference evidence="2 3" key="1">
    <citation type="submission" date="2016-01" db="EMBL/GenBank/DDBJ databases">
        <title>Genome sequencing of Roseivirga spongicola UST030701-084.</title>
        <authorList>
            <person name="Selvaratnam C."/>
            <person name="Thevarajoo S."/>
            <person name="Goh K.M."/>
            <person name="Ee R."/>
            <person name="Chan K.-G."/>
            <person name="Chong C.S."/>
        </authorList>
    </citation>
    <scope>NUCLEOTIDE SEQUENCE [LARGE SCALE GENOMIC DNA]</scope>
    <source>
        <strain evidence="2 3">UST030701-084</strain>
    </source>
</reference>
<keyword evidence="1" id="KW-0472">Membrane</keyword>
<evidence type="ECO:0000256" key="1">
    <source>
        <dbReference type="SAM" id="Phobius"/>
    </source>
</evidence>
<accession>A0A150XBV3</accession>
<sequence length="173" mass="19973">MDYITELIKILVPALLVMYAMFLVVRNFLQKQFDQKLIEVKLKNTETTLPLRLQAYERMALLLERVSPNNMLLRLSEPSISAFEFQHLLQKEIREELNHNLSQQVYISDEGWKKTKAAVNEVVAIIQGAAEKMNEKNNAIDLAEAIFDLMIKENKEPTADALLFIKAEARQLL</sequence>
<proteinExistence type="predicted"/>
<evidence type="ECO:0000313" key="3">
    <source>
        <dbReference type="Proteomes" id="UP000075606"/>
    </source>
</evidence>
<dbReference type="EMBL" id="LRPC01000012">
    <property type="protein sequence ID" value="KYG76152.1"/>
    <property type="molecule type" value="Genomic_DNA"/>
</dbReference>
<keyword evidence="1" id="KW-0812">Transmembrane</keyword>
<dbReference type="RefSeq" id="WP_068220772.1">
    <property type="nucleotide sequence ID" value="NZ_CP139724.1"/>
</dbReference>
<evidence type="ECO:0000313" key="2">
    <source>
        <dbReference type="EMBL" id="KYG76152.1"/>
    </source>
</evidence>
<dbReference type="OrthoDB" id="1493032at2"/>
<name>A0A150XBV3_9BACT</name>
<dbReference type="Pfam" id="PF25589">
    <property type="entry name" value="DUF7935"/>
    <property type="match status" value="1"/>
</dbReference>